<sequence>MVSTFDVAATDHELPDVEERAWRDVSDVGMATARTEWAGAAREMLLVAAKKYMSLIQHKDIATGVQDLTGIRTKQPTRQWIGGVLAEVSAESLRRGEPMLSSLCVNPDESVFDGYAAIVGAATGTTPADPDVHASHERLAIYRHFEAAGLPAGGGTPMIPSKLGAARARARKAAIAERPIKKCPKCNMQTPANGICDTCD</sequence>
<dbReference type="EMBL" id="BAAAHK010000003">
    <property type="protein sequence ID" value="GAA0928527.1"/>
    <property type="molecule type" value="Genomic_DNA"/>
</dbReference>
<protein>
    <submittedName>
        <fullName evidence="1">Uncharacterized protein</fullName>
    </submittedName>
</protein>
<reference evidence="1 2" key="1">
    <citation type="journal article" date="2019" name="Int. J. Syst. Evol. Microbiol.">
        <title>The Global Catalogue of Microorganisms (GCM) 10K type strain sequencing project: providing services to taxonomists for standard genome sequencing and annotation.</title>
        <authorList>
            <consortium name="The Broad Institute Genomics Platform"/>
            <consortium name="The Broad Institute Genome Sequencing Center for Infectious Disease"/>
            <person name="Wu L."/>
            <person name="Ma J."/>
        </authorList>
    </citation>
    <scope>NUCLEOTIDE SEQUENCE [LARGE SCALE GENOMIC DNA]</scope>
    <source>
        <strain evidence="1 2">JCM 10977</strain>
    </source>
</reference>
<dbReference type="Proteomes" id="UP001500542">
    <property type="component" value="Unassembled WGS sequence"/>
</dbReference>
<organism evidence="1 2">
    <name type="scientific">Kribbella koreensis</name>
    <dbReference type="NCBI Taxonomy" id="57909"/>
    <lineage>
        <taxon>Bacteria</taxon>
        <taxon>Bacillati</taxon>
        <taxon>Actinomycetota</taxon>
        <taxon>Actinomycetes</taxon>
        <taxon>Propionibacteriales</taxon>
        <taxon>Kribbellaceae</taxon>
        <taxon>Kribbella</taxon>
    </lineage>
</organism>
<keyword evidence="2" id="KW-1185">Reference proteome</keyword>
<proteinExistence type="predicted"/>
<accession>A0ABN1PI94</accession>
<gene>
    <name evidence="1" type="ORF">GCM10009554_10110</name>
</gene>
<evidence type="ECO:0000313" key="2">
    <source>
        <dbReference type="Proteomes" id="UP001500542"/>
    </source>
</evidence>
<evidence type="ECO:0000313" key="1">
    <source>
        <dbReference type="EMBL" id="GAA0928527.1"/>
    </source>
</evidence>
<name>A0ABN1PI94_9ACTN</name>
<comment type="caution">
    <text evidence="1">The sequence shown here is derived from an EMBL/GenBank/DDBJ whole genome shotgun (WGS) entry which is preliminary data.</text>
</comment>